<keyword evidence="2" id="KW-1185">Reference proteome</keyword>
<comment type="caution">
    <text evidence="1">The sequence shown here is derived from an EMBL/GenBank/DDBJ whole genome shotgun (WGS) entry which is preliminary data.</text>
</comment>
<name>A0A498L746_LABRO</name>
<organism evidence="1 2">
    <name type="scientific">Labeo rohita</name>
    <name type="common">Indian major carp</name>
    <name type="synonym">Cyprinus rohita</name>
    <dbReference type="NCBI Taxonomy" id="84645"/>
    <lineage>
        <taxon>Eukaryota</taxon>
        <taxon>Metazoa</taxon>
        <taxon>Chordata</taxon>
        <taxon>Craniata</taxon>
        <taxon>Vertebrata</taxon>
        <taxon>Euteleostomi</taxon>
        <taxon>Actinopterygii</taxon>
        <taxon>Neopterygii</taxon>
        <taxon>Teleostei</taxon>
        <taxon>Ostariophysi</taxon>
        <taxon>Cypriniformes</taxon>
        <taxon>Cyprinidae</taxon>
        <taxon>Labeoninae</taxon>
        <taxon>Labeonini</taxon>
        <taxon>Labeo</taxon>
    </lineage>
</organism>
<protein>
    <submittedName>
        <fullName evidence="1">Uncharacterized protein</fullName>
    </submittedName>
</protein>
<reference evidence="1 2" key="1">
    <citation type="submission" date="2018-03" db="EMBL/GenBank/DDBJ databases">
        <title>Draft genome sequence of Rohu Carp (Labeo rohita).</title>
        <authorList>
            <person name="Das P."/>
            <person name="Kushwaha B."/>
            <person name="Joshi C.G."/>
            <person name="Kumar D."/>
            <person name="Nagpure N.S."/>
            <person name="Sahoo L."/>
            <person name="Das S.P."/>
            <person name="Bit A."/>
            <person name="Patnaik S."/>
            <person name="Meher P.K."/>
            <person name="Jayasankar P."/>
            <person name="Koringa P.G."/>
            <person name="Patel N.V."/>
            <person name="Hinsu A.T."/>
            <person name="Kumar R."/>
            <person name="Pandey M."/>
            <person name="Agarwal S."/>
            <person name="Srivastava S."/>
            <person name="Singh M."/>
            <person name="Iquebal M.A."/>
            <person name="Jaiswal S."/>
            <person name="Angadi U.B."/>
            <person name="Kumar N."/>
            <person name="Raza M."/>
            <person name="Shah T.M."/>
            <person name="Rai A."/>
            <person name="Jena J.K."/>
        </authorList>
    </citation>
    <scope>NUCLEOTIDE SEQUENCE [LARGE SCALE GENOMIC DNA]</scope>
    <source>
        <strain evidence="1">DASCIFA01</strain>
        <tissue evidence="1">Testis</tissue>
    </source>
</reference>
<sequence>MSQTPRRRSEEEYSCVRELCIIQYIAEPSRWSSLVVYCNECARITGLHIGDKKRSKAKKTEQGLNA</sequence>
<dbReference type="Proteomes" id="UP000290572">
    <property type="component" value="Unassembled WGS sequence"/>
</dbReference>
<evidence type="ECO:0000313" key="2">
    <source>
        <dbReference type="Proteomes" id="UP000290572"/>
    </source>
</evidence>
<proteinExistence type="predicted"/>
<accession>A0A498L746</accession>
<dbReference type="EMBL" id="QBIY01013496">
    <property type="protein sequence ID" value="RXN02636.1"/>
    <property type="molecule type" value="Genomic_DNA"/>
</dbReference>
<gene>
    <name evidence="1" type="ORF">ROHU_034812</name>
</gene>
<dbReference type="AlphaFoldDB" id="A0A498L746"/>
<evidence type="ECO:0000313" key="1">
    <source>
        <dbReference type="EMBL" id="RXN02636.1"/>
    </source>
</evidence>